<sequence length="481" mass="51407">MNTADLILRNARLIDGTGSASCTGDLAITDDRITGLGDLGTWHAAQEIDALGLALAPGFIDSHCHDDLALLQTPLLEPKISQGVTTVVNGNCGFSLAPHPEGRGPLPQPLASLVPDQSLMFPDFAAYFQRLSDQPASVNSLCLCGHTTLRHAVMDRFDRAATPAEIKAMRDLLDKALAQGAAGMSTGLYYPPASAAPTEEVIEIGAVLQAYQALYVTHMRNEADGVVASVEETLRIGHETGVPAIVSHHKCMNPQNHGKSKITLGLIDAALAAGQDVGLDAYPYIAGSTFLFPERVEQAARVIVTWSKAMPETSGRDLTEIAAELGLSLREAAERLLPAGAVYFQMDECDLRRILSHPLTMIGSDGLVADPHPHPRAWGTFPRVLGHYARDEGLFPLEEAVHRMTGLTAKRFGLAGRGVLQVGAFADLVLFDPAAIHDSARFEDPQRPAAGLHGVWCNGRLTWNGHAATGNRPGRVLTRSS</sequence>
<evidence type="ECO:0000313" key="3">
    <source>
        <dbReference type="Proteomes" id="UP000199628"/>
    </source>
</evidence>
<accession>A0A1G7EUL9</accession>
<dbReference type="SUPFAM" id="SSF51556">
    <property type="entry name" value="Metallo-dependent hydrolases"/>
    <property type="match status" value="1"/>
</dbReference>
<dbReference type="InterPro" id="IPR023100">
    <property type="entry name" value="D-aminoacylase_insert_dom_sf"/>
</dbReference>
<dbReference type="GO" id="GO:0016811">
    <property type="term" value="F:hydrolase activity, acting on carbon-nitrogen (but not peptide) bonds, in linear amides"/>
    <property type="evidence" value="ECO:0007669"/>
    <property type="project" value="InterPro"/>
</dbReference>
<dbReference type="Gene3D" id="3.30.1490.130">
    <property type="entry name" value="D-aminoacylase. Domain 3"/>
    <property type="match status" value="1"/>
</dbReference>
<dbReference type="AlphaFoldDB" id="A0A1G7EUL9"/>
<organism evidence="2 3">
    <name type="scientific">Ruegeria marina</name>
    <dbReference type="NCBI Taxonomy" id="639004"/>
    <lineage>
        <taxon>Bacteria</taxon>
        <taxon>Pseudomonadati</taxon>
        <taxon>Pseudomonadota</taxon>
        <taxon>Alphaproteobacteria</taxon>
        <taxon>Rhodobacterales</taxon>
        <taxon>Roseobacteraceae</taxon>
        <taxon>Ruegeria</taxon>
    </lineage>
</organism>
<dbReference type="Gene3D" id="3.20.20.140">
    <property type="entry name" value="Metal-dependent hydrolases"/>
    <property type="match status" value="1"/>
</dbReference>
<dbReference type="InterPro" id="IPR032466">
    <property type="entry name" value="Metal_Hydrolase"/>
</dbReference>
<evidence type="ECO:0000313" key="2">
    <source>
        <dbReference type="EMBL" id="SDE67216.1"/>
    </source>
</evidence>
<dbReference type="GO" id="GO:0016812">
    <property type="term" value="F:hydrolase activity, acting on carbon-nitrogen (but not peptide) bonds, in cyclic amides"/>
    <property type="evidence" value="ECO:0007669"/>
    <property type="project" value="TreeGrafter"/>
</dbReference>
<evidence type="ECO:0000259" key="1">
    <source>
        <dbReference type="Pfam" id="PF07969"/>
    </source>
</evidence>
<dbReference type="CDD" id="cd01297">
    <property type="entry name" value="D-aminoacylase"/>
    <property type="match status" value="1"/>
</dbReference>
<dbReference type="RefSeq" id="WP_093037702.1">
    <property type="nucleotide sequence ID" value="NZ_FMZV01000027.1"/>
</dbReference>
<dbReference type="InterPro" id="IPR013108">
    <property type="entry name" value="Amidohydro_3"/>
</dbReference>
<dbReference type="PANTHER" id="PTHR11647">
    <property type="entry name" value="HYDRANTOINASE/DIHYDROPYRIMIDINASE FAMILY MEMBER"/>
    <property type="match status" value="1"/>
</dbReference>
<dbReference type="Gene3D" id="2.30.40.10">
    <property type="entry name" value="Urease, subunit C, domain 1"/>
    <property type="match status" value="1"/>
</dbReference>
<name>A0A1G7EUL9_9RHOB</name>
<protein>
    <submittedName>
        <fullName evidence="2">N-acyl-D-amino-acid deacylase</fullName>
    </submittedName>
</protein>
<proteinExistence type="predicted"/>
<dbReference type="InterPro" id="IPR011059">
    <property type="entry name" value="Metal-dep_hydrolase_composite"/>
</dbReference>
<dbReference type="Proteomes" id="UP000199628">
    <property type="component" value="Unassembled WGS sequence"/>
</dbReference>
<gene>
    <name evidence="2" type="ORF">SAMN04488239_12714</name>
</gene>
<dbReference type="GO" id="GO:0005829">
    <property type="term" value="C:cytosol"/>
    <property type="evidence" value="ECO:0007669"/>
    <property type="project" value="TreeGrafter"/>
</dbReference>
<dbReference type="EMBL" id="FMZV01000027">
    <property type="protein sequence ID" value="SDE67216.1"/>
    <property type="molecule type" value="Genomic_DNA"/>
</dbReference>
<dbReference type="STRING" id="639004.SAMN04488239_12714"/>
<dbReference type="PANTHER" id="PTHR11647:SF1">
    <property type="entry name" value="COLLAPSIN RESPONSE MEDIATOR PROTEIN"/>
    <property type="match status" value="1"/>
</dbReference>
<dbReference type="OrthoDB" id="9815027at2"/>
<feature type="domain" description="Amidohydrolase 3" evidence="1">
    <location>
        <begin position="46"/>
        <end position="286"/>
    </location>
</feature>
<reference evidence="3" key="1">
    <citation type="submission" date="2016-10" db="EMBL/GenBank/DDBJ databases">
        <authorList>
            <person name="Varghese N."/>
            <person name="Submissions S."/>
        </authorList>
    </citation>
    <scope>NUCLEOTIDE SEQUENCE [LARGE SCALE GENOMIC DNA]</scope>
    <source>
        <strain evidence="3">CGMCC 1.9108</strain>
    </source>
</reference>
<keyword evidence="3" id="KW-1185">Reference proteome</keyword>
<feature type="domain" description="Amidohydrolase 3" evidence="1">
    <location>
        <begin position="328"/>
        <end position="461"/>
    </location>
</feature>
<dbReference type="SUPFAM" id="SSF51338">
    <property type="entry name" value="Composite domain of metallo-dependent hydrolases"/>
    <property type="match status" value="1"/>
</dbReference>
<dbReference type="Pfam" id="PF07969">
    <property type="entry name" value="Amidohydro_3"/>
    <property type="match status" value="2"/>
</dbReference>
<dbReference type="InterPro" id="IPR050378">
    <property type="entry name" value="Metallo-dep_Hydrolases_sf"/>
</dbReference>